<keyword evidence="1" id="KW-0175">Coiled coil</keyword>
<feature type="compositionally biased region" description="Basic and acidic residues" evidence="2">
    <location>
        <begin position="315"/>
        <end position="325"/>
    </location>
</feature>
<protein>
    <submittedName>
        <fullName evidence="3">Uncharacterized protein</fullName>
    </submittedName>
</protein>
<proteinExistence type="predicted"/>
<dbReference type="EMBL" id="JASCZI010151036">
    <property type="protein sequence ID" value="MED6167225.1"/>
    <property type="molecule type" value="Genomic_DNA"/>
</dbReference>
<gene>
    <name evidence="3" type="ORF">PIB30_000474</name>
</gene>
<evidence type="ECO:0000256" key="2">
    <source>
        <dbReference type="SAM" id="MobiDB-lite"/>
    </source>
</evidence>
<feature type="region of interest" description="Disordered" evidence="2">
    <location>
        <begin position="280"/>
        <end position="338"/>
    </location>
</feature>
<organism evidence="3 4">
    <name type="scientific">Stylosanthes scabra</name>
    <dbReference type="NCBI Taxonomy" id="79078"/>
    <lineage>
        <taxon>Eukaryota</taxon>
        <taxon>Viridiplantae</taxon>
        <taxon>Streptophyta</taxon>
        <taxon>Embryophyta</taxon>
        <taxon>Tracheophyta</taxon>
        <taxon>Spermatophyta</taxon>
        <taxon>Magnoliopsida</taxon>
        <taxon>eudicotyledons</taxon>
        <taxon>Gunneridae</taxon>
        <taxon>Pentapetalae</taxon>
        <taxon>rosids</taxon>
        <taxon>fabids</taxon>
        <taxon>Fabales</taxon>
        <taxon>Fabaceae</taxon>
        <taxon>Papilionoideae</taxon>
        <taxon>50 kb inversion clade</taxon>
        <taxon>dalbergioids sensu lato</taxon>
        <taxon>Dalbergieae</taxon>
        <taxon>Pterocarpus clade</taxon>
        <taxon>Stylosanthes</taxon>
    </lineage>
</organism>
<feature type="coiled-coil region" evidence="1">
    <location>
        <begin position="406"/>
        <end position="485"/>
    </location>
</feature>
<accession>A0ABU6V404</accession>
<reference evidence="3 4" key="1">
    <citation type="journal article" date="2023" name="Plants (Basel)">
        <title>Bridging the Gap: Combining Genomics and Transcriptomics Approaches to Understand Stylosanthes scabra, an Orphan Legume from the Brazilian Caatinga.</title>
        <authorList>
            <person name="Ferreira-Neto J.R.C."/>
            <person name="da Silva M.D."/>
            <person name="Binneck E."/>
            <person name="de Melo N.F."/>
            <person name="da Silva R.H."/>
            <person name="de Melo A.L.T.M."/>
            <person name="Pandolfi V."/>
            <person name="Bustamante F.O."/>
            <person name="Brasileiro-Vidal A.C."/>
            <person name="Benko-Iseppon A.M."/>
        </authorList>
    </citation>
    <scope>NUCLEOTIDE SEQUENCE [LARGE SCALE GENOMIC DNA]</scope>
    <source>
        <tissue evidence="3">Leaves</tissue>
    </source>
</reference>
<evidence type="ECO:0000313" key="3">
    <source>
        <dbReference type="EMBL" id="MED6167225.1"/>
    </source>
</evidence>
<evidence type="ECO:0000256" key="1">
    <source>
        <dbReference type="SAM" id="Coils"/>
    </source>
</evidence>
<sequence>MGKKKSCQNMKVPHPLNAVERKLYGWVEEAIFTQPSVVLGDSLPDLRRTMRLTEEVAAKGDFVLEAAGPSDRLPFRADEDGLQFLWLYQELFTRLGVRLPFTNFQREVMARCRVAVSQFHLNGCGLLRTFEKESIQEFKWHYFKVLPAPGRRAFWLDDEGKPFPWVYWNREVKDFVIHELDPLETTVFELLVSLPAGLPKRNNLTCRWILDNNDVVVGKYLDDLLLFEMKKTKLDRMMEMMADPTRMAPQSVLPTGVPAATAAAATVVSAALAGSSVNPATPSLQVPPPPPATFKAKKSSSKRERPEGVDVEVEEAAKEDPDANLKQKRRRKEKGKEEDIVDRVLGDDAAWEHAVNPLDLAFSKKFNYRKALDAGLTSSSVRKHLQGMLSDQLLGESWRLQCQLGLEAALKAKTKTEEELLAAKDQLSVLKVERDSALEYLPLKEKADSLAQQLSQKEVEHKSALERVAQLHEDIKAELRKLREEADYWCTEWKSFGTEDQEMCQQTLEIVLDQVSHLCPAVDFSVITLKTRWDLKGKRIHVPGELLGGGAKVAETLPEVVSEQQQE</sequence>
<name>A0ABU6V404_9FABA</name>
<keyword evidence="4" id="KW-1185">Reference proteome</keyword>
<evidence type="ECO:0000313" key="4">
    <source>
        <dbReference type="Proteomes" id="UP001341840"/>
    </source>
</evidence>
<dbReference type="Proteomes" id="UP001341840">
    <property type="component" value="Unassembled WGS sequence"/>
</dbReference>
<comment type="caution">
    <text evidence="3">The sequence shown here is derived from an EMBL/GenBank/DDBJ whole genome shotgun (WGS) entry which is preliminary data.</text>
</comment>